<dbReference type="InterPro" id="IPR011992">
    <property type="entry name" value="EF-hand-dom_pair"/>
</dbReference>
<feature type="signal peptide" evidence="2">
    <location>
        <begin position="1"/>
        <end position="27"/>
    </location>
</feature>
<feature type="chain" id="PRO_5047180009" description="EF-hand domain-containing protein" evidence="2">
    <location>
        <begin position="28"/>
        <end position="104"/>
    </location>
</feature>
<feature type="compositionally biased region" description="Low complexity" evidence="1">
    <location>
        <begin position="80"/>
        <end position="89"/>
    </location>
</feature>
<evidence type="ECO:0000256" key="2">
    <source>
        <dbReference type="SAM" id="SignalP"/>
    </source>
</evidence>
<evidence type="ECO:0008006" key="5">
    <source>
        <dbReference type="Google" id="ProtNLM"/>
    </source>
</evidence>
<dbReference type="EMBL" id="JAWLKE010000003">
    <property type="protein sequence ID" value="MDV6230936.1"/>
    <property type="molecule type" value="Genomic_DNA"/>
</dbReference>
<gene>
    <name evidence="3" type="ORF">R3P95_10295</name>
</gene>
<comment type="caution">
    <text evidence="3">The sequence shown here is derived from an EMBL/GenBank/DDBJ whole genome shotgun (WGS) entry which is preliminary data.</text>
</comment>
<organism evidence="3 4">
    <name type="scientific">Rhodococcus cercidiphylli</name>
    <dbReference type="NCBI Taxonomy" id="489916"/>
    <lineage>
        <taxon>Bacteria</taxon>
        <taxon>Bacillati</taxon>
        <taxon>Actinomycetota</taxon>
        <taxon>Actinomycetes</taxon>
        <taxon>Mycobacteriales</taxon>
        <taxon>Nocardiaceae</taxon>
        <taxon>Rhodococcus</taxon>
    </lineage>
</organism>
<evidence type="ECO:0000256" key="1">
    <source>
        <dbReference type="SAM" id="MobiDB-lite"/>
    </source>
</evidence>
<keyword evidence="4" id="KW-1185">Reference proteome</keyword>
<dbReference type="SUPFAM" id="SSF47473">
    <property type="entry name" value="EF-hand"/>
    <property type="match status" value="1"/>
</dbReference>
<evidence type="ECO:0000313" key="3">
    <source>
        <dbReference type="EMBL" id="MDV6230936.1"/>
    </source>
</evidence>
<dbReference type="InterPro" id="IPR018247">
    <property type="entry name" value="EF_Hand_1_Ca_BS"/>
</dbReference>
<accession>A0ABU4AXJ5</accession>
<name>A0ABU4AXJ5_9NOCA</name>
<dbReference type="RefSeq" id="WP_149405050.1">
    <property type="nucleotide sequence ID" value="NZ_JAWLKE010000003.1"/>
</dbReference>
<keyword evidence="2" id="KW-0732">Signal</keyword>
<reference evidence="3 4" key="1">
    <citation type="submission" date="2023-10" db="EMBL/GenBank/DDBJ databases">
        <title>Development of a sustainable strategy for remediation of hydrocarbon-contaminated territories based on the waste exchange concept.</title>
        <authorList>
            <person name="Krivoruchko A."/>
        </authorList>
    </citation>
    <scope>NUCLEOTIDE SEQUENCE [LARGE SCALE GENOMIC DNA]</scope>
    <source>
        <strain evidence="3 4">IEGM 1322</strain>
    </source>
</reference>
<evidence type="ECO:0000313" key="4">
    <source>
        <dbReference type="Proteomes" id="UP001185899"/>
    </source>
</evidence>
<protein>
    <recommendedName>
        <fullName evidence="5">EF-hand domain-containing protein</fullName>
    </recommendedName>
</protein>
<feature type="region of interest" description="Disordered" evidence="1">
    <location>
        <begin position="78"/>
        <end position="97"/>
    </location>
</feature>
<sequence length="104" mass="10847">MRTLTVRLSAVAALTAMTALGSPALGAAAPAFDPNNDGSVTVREVLDAPLLPSSLAPALDYNGDGALSIEEARGIWRDPSNNNNNNNSNYHGWCPSGDIWVPCP</sequence>
<dbReference type="Proteomes" id="UP001185899">
    <property type="component" value="Unassembled WGS sequence"/>
</dbReference>
<dbReference type="PROSITE" id="PS00018">
    <property type="entry name" value="EF_HAND_1"/>
    <property type="match status" value="1"/>
</dbReference>
<proteinExistence type="predicted"/>